<evidence type="ECO:0000256" key="4">
    <source>
        <dbReference type="ARBA" id="ARBA00022692"/>
    </source>
</evidence>
<dbReference type="InterPro" id="IPR046396">
    <property type="entry name" value="Transporter_DabB"/>
</dbReference>
<dbReference type="GO" id="GO:0042773">
    <property type="term" value="P:ATP synthesis coupled electron transport"/>
    <property type="evidence" value="ECO:0007669"/>
    <property type="project" value="InterPro"/>
</dbReference>
<feature type="transmembrane region" description="Helical" evidence="7">
    <location>
        <begin position="35"/>
        <end position="53"/>
    </location>
</feature>
<dbReference type="GO" id="GO:0008137">
    <property type="term" value="F:NADH dehydrogenase (ubiquinone) activity"/>
    <property type="evidence" value="ECO:0007669"/>
    <property type="project" value="InterPro"/>
</dbReference>
<keyword evidence="2 7" id="KW-0813">Transport</keyword>
<evidence type="ECO:0000259" key="9">
    <source>
        <dbReference type="Pfam" id="PF00361"/>
    </source>
</evidence>
<dbReference type="GO" id="GO:0005886">
    <property type="term" value="C:plasma membrane"/>
    <property type="evidence" value="ECO:0007669"/>
    <property type="project" value="UniProtKB-SubCell"/>
</dbReference>
<dbReference type="BioCyc" id="TINT75379:TINT_RS00560-MONOMER"/>
<dbReference type="InterPro" id="IPR001750">
    <property type="entry name" value="ND/Mrp_TM"/>
</dbReference>
<feature type="domain" description="NADH-Ubiquinone oxidoreductase (complex I) chain 5 N-terminal" evidence="10">
    <location>
        <begin position="70"/>
        <end position="111"/>
    </location>
</feature>
<evidence type="ECO:0000313" key="11">
    <source>
        <dbReference type="EMBL" id="ADG29524.1"/>
    </source>
</evidence>
<gene>
    <name evidence="7" type="primary">dabB</name>
    <name evidence="11" type="ordered locus">Tint_0111</name>
</gene>
<accession>D5X326</accession>
<dbReference type="Pfam" id="PF00662">
    <property type="entry name" value="Proton_antipo_N"/>
    <property type="match status" value="1"/>
</dbReference>
<name>D5X326_THIK1</name>
<dbReference type="HOGENOM" id="CLU_007100_11_0_4"/>
<feature type="domain" description="NADH:quinone oxidoreductase/Mrp antiporter transmembrane" evidence="9">
    <location>
        <begin position="127"/>
        <end position="355"/>
    </location>
</feature>
<dbReference type="AlphaFoldDB" id="D5X326"/>
<dbReference type="HAMAP" id="MF_00862">
    <property type="entry name" value="DabB"/>
    <property type="match status" value="1"/>
</dbReference>
<feature type="transmembrane region" description="Helical" evidence="7">
    <location>
        <begin position="412"/>
        <end position="430"/>
    </location>
</feature>
<comment type="function">
    <text evidence="7">Part of an energy-coupled inorganic carbon pump.</text>
</comment>
<evidence type="ECO:0000256" key="7">
    <source>
        <dbReference type="HAMAP-Rule" id="MF_00862"/>
    </source>
</evidence>
<organism evidence="11">
    <name type="scientific">Thiomonas intermedia (strain K12)</name>
    <name type="common">Thiobacillus intermedius</name>
    <dbReference type="NCBI Taxonomy" id="75379"/>
    <lineage>
        <taxon>Bacteria</taxon>
        <taxon>Pseudomonadati</taxon>
        <taxon>Pseudomonadota</taxon>
        <taxon>Betaproteobacteria</taxon>
        <taxon>Burkholderiales</taxon>
        <taxon>Thiomonas</taxon>
    </lineage>
</organism>
<dbReference type="eggNOG" id="COG1009">
    <property type="taxonomic scope" value="Bacteria"/>
</dbReference>
<feature type="transmembrane region" description="Helical" evidence="7">
    <location>
        <begin position="314"/>
        <end position="332"/>
    </location>
</feature>
<dbReference type="InterPro" id="IPR003945">
    <property type="entry name" value="NU5C-like"/>
</dbReference>
<dbReference type="PANTHER" id="PTHR42829:SF1">
    <property type="entry name" value="INORGANIC CARBON TRANSPORTER SUBUNIT DABB-RELATED"/>
    <property type="match status" value="1"/>
</dbReference>
<evidence type="ECO:0000256" key="6">
    <source>
        <dbReference type="ARBA" id="ARBA00023136"/>
    </source>
</evidence>
<feature type="transmembrane region" description="Helical" evidence="7">
    <location>
        <begin position="245"/>
        <end position="263"/>
    </location>
</feature>
<keyword evidence="6 7" id="KW-0472">Membrane</keyword>
<comment type="similarity">
    <text evidence="7">Belongs to the inorganic carbon transporter (TC 9.A.2) DabB family.</text>
</comment>
<dbReference type="PANTHER" id="PTHR42829">
    <property type="entry name" value="NADH-UBIQUINONE OXIDOREDUCTASE CHAIN 5"/>
    <property type="match status" value="1"/>
</dbReference>
<feature type="transmembrane region" description="Helical" evidence="7">
    <location>
        <begin position="160"/>
        <end position="183"/>
    </location>
</feature>
<dbReference type="PRINTS" id="PR01434">
    <property type="entry name" value="NADHDHGNASE5"/>
</dbReference>
<keyword evidence="5 7" id="KW-1133">Transmembrane helix</keyword>
<evidence type="ECO:0000256" key="5">
    <source>
        <dbReference type="ARBA" id="ARBA00022989"/>
    </source>
</evidence>
<feature type="transmembrane region" description="Helical" evidence="7">
    <location>
        <begin position="442"/>
        <end position="463"/>
    </location>
</feature>
<dbReference type="GO" id="GO:0012505">
    <property type="term" value="C:endomembrane system"/>
    <property type="evidence" value="ECO:0007669"/>
    <property type="project" value="UniProtKB-SubCell"/>
</dbReference>
<protein>
    <recommendedName>
        <fullName evidence="7">Probable inorganic carbon transporter subunit DabB</fullName>
    </recommendedName>
</protein>
<dbReference type="Pfam" id="PF00361">
    <property type="entry name" value="Proton_antipo_M"/>
    <property type="match status" value="1"/>
</dbReference>
<feature type="transmembrane region" description="Helical" evidence="7">
    <location>
        <begin position="483"/>
        <end position="509"/>
    </location>
</feature>
<dbReference type="GO" id="GO:0015990">
    <property type="term" value="P:electron transport coupled proton transport"/>
    <property type="evidence" value="ECO:0007669"/>
    <property type="project" value="TreeGrafter"/>
</dbReference>
<feature type="transmembrane region" description="Helical" evidence="7">
    <location>
        <begin position="130"/>
        <end position="148"/>
    </location>
</feature>
<comment type="subunit">
    <text evidence="7">Forms a complex with DabA.</text>
</comment>
<keyword evidence="3 7" id="KW-1003">Cell membrane</keyword>
<evidence type="ECO:0000256" key="2">
    <source>
        <dbReference type="ARBA" id="ARBA00022448"/>
    </source>
</evidence>
<keyword evidence="4 7" id="KW-0812">Transmembrane</keyword>
<sequence>MNWIDVAVLALPALPLLSAALIPLSTGGHPRRAARWSIGFTTLTLLVALALLVQHLRGAQGQSLFVGVQSIGLLLDPLSLAMSVLVAGISLIVHVYSLNYMADEPGYVRFFSLLDLMTATILLMVSAGDLITLLVAWFAVGQLLYFLLGHNTQREVTGRYAFWTFITYRLGDLPLVGAALLLVKAYGAWDLPTLFARVAADPHLQLGGVAVVPVAALLVALAAFARSAQFPLHIWLPYTMDGPTPVSALMHAGIVNAGGFLFNRFAPLLIHAPDVLHLAFVVGLVTALLGSALMLTQNDIKKSLGYSTMGQMGFMIMECGLGAFSLAVYHLIAHGLFKATLFLGSGNVIGDTRRDDGVPADDIYTFVVERRPLRAVKVPWLLAAAITVLVPAVVLGLSHWLVAADFFHKQGAIVLLFFGWVTGAQVFFSIHKLPSENPWRSLTLIFLSFLIVVVGYTLIAHAFETFLYPDPVLRDATYAAAGINLLAFDLMIIFFTLVLVGAWLVTFYAQSLDLQGRQGTLWNAIYLNLYALFSREFYISDIYTQMSSATVAASKRVNVWLRWV</sequence>
<proteinExistence type="inferred from homology"/>
<evidence type="ECO:0000256" key="1">
    <source>
        <dbReference type="ARBA" id="ARBA00004127"/>
    </source>
</evidence>
<dbReference type="KEGG" id="tin:Tint_0111"/>
<reference evidence="11" key="1">
    <citation type="submission" date="2010-04" db="EMBL/GenBank/DDBJ databases">
        <title>Complete sequence of Thiomonas intermedia K12.</title>
        <authorList>
            <consortium name="US DOE Joint Genome Institute"/>
            <person name="Lucas S."/>
            <person name="Copeland A."/>
            <person name="Lapidus A."/>
            <person name="Cheng J.-F."/>
            <person name="Bruce D."/>
            <person name="Goodwin L."/>
            <person name="Pitluck S."/>
            <person name="Davenport K."/>
            <person name="Detter J.C."/>
            <person name="Han C."/>
            <person name="Tapia R."/>
            <person name="Land M."/>
            <person name="Hauser L."/>
            <person name="Kyrpides N."/>
            <person name="Ovchinnikova G."/>
            <person name="Kerfeld C.A."/>
            <person name="Cannon G.C."/>
            <person name="Heinhorst S."/>
            <person name="Woyke T."/>
        </authorList>
    </citation>
    <scope>NUCLEOTIDE SEQUENCE [LARGE SCALE GENOMIC DNA]</scope>
    <source>
        <strain evidence="11">K12</strain>
    </source>
</reference>
<feature type="transmembrane region" description="Helical" evidence="7">
    <location>
        <begin position="73"/>
        <end position="95"/>
    </location>
</feature>
<evidence type="ECO:0000259" key="10">
    <source>
        <dbReference type="Pfam" id="PF00662"/>
    </source>
</evidence>
<feature type="transmembrane region" description="Helical" evidence="7">
    <location>
        <begin position="380"/>
        <end position="400"/>
    </location>
</feature>
<dbReference type="InterPro" id="IPR001516">
    <property type="entry name" value="Proton_antipo_N"/>
</dbReference>
<evidence type="ECO:0000256" key="8">
    <source>
        <dbReference type="RuleBase" id="RU000320"/>
    </source>
</evidence>
<dbReference type="GO" id="GO:0003954">
    <property type="term" value="F:NADH dehydrogenase activity"/>
    <property type="evidence" value="ECO:0007669"/>
    <property type="project" value="TreeGrafter"/>
</dbReference>
<feature type="transmembrane region" description="Helical" evidence="7">
    <location>
        <begin position="204"/>
        <end position="225"/>
    </location>
</feature>
<feature type="transmembrane region" description="Helical" evidence="7">
    <location>
        <begin position="275"/>
        <end position="294"/>
    </location>
</feature>
<evidence type="ECO:0000256" key="3">
    <source>
        <dbReference type="ARBA" id="ARBA00022475"/>
    </source>
</evidence>
<dbReference type="EMBL" id="CP002021">
    <property type="protein sequence ID" value="ADG29524.1"/>
    <property type="molecule type" value="Genomic_DNA"/>
</dbReference>
<dbReference type="STRING" id="75379.Tint_0111"/>
<comment type="subcellular location">
    <subcellularLocation>
        <location evidence="7">Cell membrane</location>
        <topology evidence="7">Multi-pass membrane protein</topology>
    </subcellularLocation>
    <subcellularLocation>
        <location evidence="1">Endomembrane system</location>
        <topology evidence="1">Multi-pass membrane protein</topology>
    </subcellularLocation>
    <subcellularLocation>
        <location evidence="8">Membrane</location>
        <topology evidence="8">Multi-pass membrane protein</topology>
    </subcellularLocation>
</comment>